<dbReference type="PATRIC" id="fig|1302649.3.peg.1824"/>
<evidence type="ECO:0000313" key="5">
    <source>
        <dbReference type="EMBL" id="KFN90630.1"/>
    </source>
</evidence>
<dbReference type="Gene3D" id="1.10.287.380">
    <property type="entry name" value="Valyl-tRNA synthetase, C-terminal domain"/>
    <property type="match status" value="1"/>
</dbReference>
<dbReference type="InterPro" id="IPR037118">
    <property type="entry name" value="Val-tRNA_synth_C_sf"/>
</dbReference>
<sequence>MTAGKKSFVQSKEQQKQVRSLQRKITQIEEQLSSTEEKISQIENEMTASENLDDPIKLNELDQNLQSTKQQQDDLTEEWENLSIQLEELESQN</sequence>
<keyword evidence="1" id="KW-0547">Nucleotide-binding</keyword>
<keyword evidence="2 5" id="KW-0067">ATP-binding</keyword>
<evidence type="ECO:0000256" key="2">
    <source>
        <dbReference type="ARBA" id="ARBA00022840"/>
    </source>
</evidence>
<name>A0A091C1N2_9ENTE</name>
<organism evidence="5 6">
    <name type="scientific">Tetragenococcus muriaticus PMC-11-5</name>
    <dbReference type="NCBI Taxonomy" id="1302649"/>
    <lineage>
        <taxon>Bacteria</taxon>
        <taxon>Bacillati</taxon>
        <taxon>Bacillota</taxon>
        <taxon>Bacilli</taxon>
        <taxon>Lactobacillales</taxon>
        <taxon>Enterococcaceae</taxon>
        <taxon>Tetragenococcus</taxon>
    </lineage>
</organism>
<dbReference type="InterPro" id="IPR032524">
    <property type="entry name" value="ABC_tran_C"/>
</dbReference>
<evidence type="ECO:0000259" key="4">
    <source>
        <dbReference type="Pfam" id="PF16326"/>
    </source>
</evidence>
<evidence type="ECO:0000313" key="6">
    <source>
        <dbReference type="Proteomes" id="UP000029380"/>
    </source>
</evidence>
<feature type="compositionally biased region" description="Polar residues" evidence="3">
    <location>
        <begin position="61"/>
        <end position="70"/>
    </location>
</feature>
<gene>
    <name evidence="5" type="ORF">TMUPMC115_1824</name>
</gene>
<feature type="region of interest" description="Disordered" evidence="3">
    <location>
        <begin position="47"/>
        <end position="76"/>
    </location>
</feature>
<proteinExistence type="predicted"/>
<comment type="caution">
    <text evidence="5">The sequence shown here is derived from an EMBL/GenBank/DDBJ whole genome shotgun (WGS) entry which is preliminary data.</text>
</comment>
<accession>A0A091C1N2</accession>
<dbReference type="GO" id="GO:0005524">
    <property type="term" value="F:ATP binding"/>
    <property type="evidence" value="ECO:0007669"/>
    <property type="project" value="UniProtKB-KW"/>
</dbReference>
<evidence type="ECO:0000256" key="1">
    <source>
        <dbReference type="ARBA" id="ARBA00022741"/>
    </source>
</evidence>
<evidence type="ECO:0000256" key="3">
    <source>
        <dbReference type="SAM" id="MobiDB-lite"/>
    </source>
</evidence>
<dbReference type="AlphaFoldDB" id="A0A091C1N2"/>
<feature type="domain" description="ABC transporter Uup C-terminal" evidence="4">
    <location>
        <begin position="19"/>
        <end position="83"/>
    </location>
</feature>
<dbReference type="GO" id="GO:0003677">
    <property type="term" value="F:DNA binding"/>
    <property type="evidence" value="ECO:0007669"/>
    <property type="project" value="InterPro"/>
</dbReference>
<dbReference type="Pfam" id="PF16326">
    <property type="entry name" value="ABC_tran_CTD"/>
    <property type="match status" value="1"/>
</dbReference>
<reference evidence="5 6" key="1">
    <citation type="submission" date="2014-08" db="EMBL/GenBank/DDBJ databases">
        <title>Genome sequence of Tetragenococcus muriaticus.</title>
        <authorList>
            <person name="Chuea-nongthon C."/>
            <person name="Rodtong S."/>
            <person name="Yongsawatdigul J."/>
            <person name="Steele J.L."/>
            <person name="Liu X.-y."/>
            <person name="Speers J."/>
            <person name="Glasner J.D."/>
            <person name="Neeno-Eckwall E.C."/>
        </authorList>
    </citation>
    <scope>NUCLEOTIDE SEQUENCE [LARGE SCALE GENOMIC DNA]</scope>
    <source>
        <strain evidence="5 6">PMC-11-5</strain>
    </source>
</reference>
<protein>
    <submittedName>
        <fullName evidence="5">ATP-binding component of an ABC superfamily transporter</fullName>
    </submittedName>
</protein>
<dbReference type="EMBL" id="JPVU01000195">
    <property type="protein sequence ID" value="KFN90630.1"/>
    <property type="molecule type" value="Genomic_DNA"/>
</dbReference>
<dbReference type="Proteomes" id="UP000029380">
    <property type="component" value="Unassembled WGS sequence"/>
</dbReference>